<dbReference type="EMBL" id="CP108110">
    <property type="protein sequence ID" value="WUQ89128.1"/>
    <property type="molecule type" value="Genomic_DNA"/>
</dbReference>
<reference evidence="1" key="1">
    <citation type="submission" date="2022-10" db="EMBL/GenBank/DDBJ databases">
        <title>The complete genomes of actinobacterial strains from the NBC collection.</title>
        <authorList>
            <person name="Joergensen T.S."/>
            <person name="Alvarez Arevalo M."/>
            <person name="Sterndorff E.B."/>
            <person name="Faurdal D."/>
            <person name="Vuksanovic O."/>
            <person name="Mourched A.-S."/>
            <person name="Charusanti P."/>
            <person name="Shaw S."/>
            <person name="Blin K."/>
            <person name="Weber T."/>
        </authorList>
    </citation>
    <scope>NUCLEOTIDE SEQUENCE</scope>
    <source>
        <strain evidence="1">NBC_00222</strain>
    </source>
</reference>
<keyword evidence="2" id="KW-1185">Reference proteome</keyword>
<protein>
    <submittedName>
        <fullName evidence="1">Uncharacterized protein</fullName>
    </submittedName>
</protein>
<name>A0ABZ1UD52_9ACTN</name>
<evidence type="ECO:0000313" key="2">
    <source>
        <dbReference type="Proteomes" id="UP001432222"/>
    </source>
</evidence>
<accession>A0ABZ1UD52</accession>
<evidence type="ECO:0000313" key="1">
    <source>
        <dbReference type="EMBL" id="WUQ89128.1"/>
    </source>
</evidence>
<proteinExistence type="predicted"/>
<gene>
    <name evidence="1" type="ORF">OHA16_24895</name>
</gene>
<sequence>MSECRRGPTERSHLILDAIEEAADELAAREAELHRDDPTVSMAELLADLFDAPPDPAVHRRP</sequence>
<dbReference type="RefSeq" id="WP_328959532.1">
    <property type="nucleotide sequence ID" value="NZ_CP108110.1"/>
</dbReference>
<dbReference type="Proteomes" id="UP001432222">
    <property type="component" value="Chromosome"/>
</dbReference>
<organism evidence="1 2">
    <name type="scientific">Kitasatospora purpeofusca</name>
    <dbReference type="NCBI Taxonomy" id="67352"/>
    <lineage>
        <taxon>Bacteria</taxon>
        <taxon>Bacillati</taxon>
        <taxon>Actinomycetota</taxon>
        <taxon>Actinomycetes</taxon>
        <taxon>Kitasatosporales</taxon>
        <taxon>Streptomycetaceae</taxon>
        <taxon>Kitasatospora</taxon>
    </lineage>
</organism>